<keyword evidence="4 9" id="KW-0812">Transmembrane</keyword>
<dbReference type="PROSITE" id="PS00430">
    <property type="entry name" value="TONB_DEPENDENT_REC_1"/>
    <property type="match status" value="1"/>
</dbReference>
<dbReference type="InterPro" id="IPR000531">
    <property type="entry name" value="Beta-barrel_TonB"/>
</dbReference>
<gene>
    <name evidence="16" type="ORF">C4F51_05370</name>
</gene>
<evidence type="ECO:0000256" key="4">
    <source>
        <dbReference type="ARBA" id="ARBA00022692"/>
    </source>
</evidence>
<organism evidence="16 17">
    <name type="scientific">Cellvibrio polysaccharolyticus</name>
    <dbReference type="NCBI Taxonomy" id="2082724"/>
    <lineage>
        <taxon>Bacteria</taxon>
        <taxon>Pseudomonadati</taxon>
        <taxon>Pseudomonadota</taxon>
        <taxon>Gammaproteobacteria</taxon>
        <taxon>Cellvibrionales</taxon>
        <taxon>Cellvibrionaceae</taxon>
        <taxon>Cellvibrio</taxon>
    </lineage>
</organism>
<dbReference type="Proteomes" id="UP000652567">
    <property type="component" value="Unassembled WGS sequence"/>
</dbReference>
<dbReference type="Gene3D" id="2.40.170.20">
    <property type="entry name" value="TonB-dependent receptor, beta-barrel domain"/>
    <property type="match status" value="1"/>
</dbReference>
<evidence type="ECO:0000256" key="6">
    <source>
        <dbReference type="ARBA" id="ARBA00023077"/>
    </source>
</evidence>
<feature type="domain" description="TonB-dependent receptor-like beta-barrel" evidence="14">
    <location>
        <begin position="293"/>
        <end position="794"/>
    </location>
</feature>
<proteinExistence type="inferred from homology"/>
<keyword evidence="8 9" id="KW-0998">Cell outer membrane</keyword>
<keyword evidence="6 10" id="KW-0798">TonB box</keyword>
<reference evidence="16" key="1">
    <citation type="submission" date="2018-07" db="EMBL/GenBank/DDBJ databases">
        <title>Genome assembly of strain Ka43.</title>
        <authorList>
            <person name="Kukolya J."/>
            <person name="Nagy I."/>
            <person name="Horvath B."/>
            <person name="Toth A."/>
        </authorList>
    </citation>
    <scope>NUCLEOTIDE SEQUENCE</scope>
    <source>
        <strain evidence="16">KB43</strain>
    </source>
</reference>
<keyword evidence="7 9" id="KW-0472">Membrane</keyword>
<comment type="similarity">
    <text evidence="9 11">Belongs to the TonB-dependent receptor family.</text>
</comment>
<name>A0A928V497_9GAMM</name>
<dbReference type="Pfam" id="PF00593">
    <property type="entry name" value="TonB_dep_Rec_b-barrel"/>
    <property type="match status" value="1"/>
</dbReference>
<feature type="signal peptide" evidence="13">
    <location>
        <begin position="1"/>
        <end position="29"/>
    </location>
</feature>
<evidence type="ECO:0000256" key="5">
    <source>
        <dbReference type="ARBA" id="ARBA00022729"/>
    </source>
</evidence>
<evidence type="ECO:0000256" key="3">
    <source>
        <dbReference type="ARBA" id="ARBA00022452"/>
    </source>
</evidence>
<dbReference type="SUPFAM" id="SSF56935">
    <property type="entry name" value="Porins"/>
    <property type="match status" value="1"/>
</dbReference>
<feature type="compositionally biased region" description="Polar residues" evidence="12">
    <location>
        <begin position="238"/>
        <end position="254"/>
    </location>
</feature>
<evidence type="ECO:0000259" key="14">
    <source>
        <dbReference type="Pfam" id="PF00593"/>
    </source>
</evidence>
<feature type="chain" id="PRO_5037274059" evidence="13">
    <location>
        <begin position="30"/>
        <end position="833"/>
    </location>
</feature>
<dbReference type="Gene3D" id="2.170.130.10">
    <property type="entry name" value="TonB-dependent receptor, plug domain"/>
    <property type="match status" value="1"/>
</dbReference>
<evidence type="ECO:0000259" key="15">
    <source>
        <dbReference type="Pfam" id="PF07715"/>
    </source>
</evidence>
<dbReference type="AlphaFoldDB" id="A0A928V497"/>
<sequence length="833" mass="89793">MKYTHLRKNLLASVIGFSTFAGIALPAFANDARSNTAPAAASVETVLVTGTRRSDVSHLEASAPIDVLTGDALSGTGAQDLSAALLKLTPSFSLPSTPTGSFASSIPVGAALRGLSADQVLVLINGKRRHTGSNFTRQNLNGGRGSASVDLSLIPVSAIARVEVLRDGAAAQYGSDAIAGVINVVLKTRNDGGGIDYRYSEFTKHGGEGNQLNAWKGLELPNDGFVTVAINAGDKDPANNTDPDPRQFYNNINGQPDPREANAKHRNWLFGAPAIRDQYNALINSELPINDQVTAYGFTSYGHRTSVGEGFYEFPRSTSLVNQSTYFKERFPDGRIPVTVYKLEDYAATLGTRIGETETGLIDIYVNHGVNIVDSYDHNGINPSFGPDSADNYFTGGRKNSQTNAALDYTRDIPVSFLASPLTVATGISWRKERYELEAGDPIAHTRGPFFNPSPVAGVGIPAIYSGITNEDERSISRDVTGAFLSLEGSPTESLDLGLAVRYEDYSDFDSTTNAKLSLRYQLTDTLSFRSSVGTGHRAPSIVQLGYSAFSVQTPVINGIPVDVQQRTLLATSDAARLLGGTALTPEESTNFSAGFVWNPIPNAYITIDAYQIEIDDRIQLSENLSGAAVEQAFAGTPYDNISNAAFFTNILDTRTRGIEASATYQFDLNRFGLLDVNFGYAKNDTDITAARDIVTANGDVIPSTAIVGRINRASLEEGSPQDKIIFGLGWSLENWKVNFSGRRYGEWTARVATPSATSQDQTFSPQTIFDLDVAYRFERVLPGVKLSAGFQNIFNSYPDHIVGRGASVTKFSFNSPEGAYGRAWYAGVAYDF</sequence>
<keyword evidence="2 9" id="KW-0813">Transport</keyword>
<evidence type="ECO:0000256" key="8">
    <source>
        <dbReference type="ARBA" id="ARBA00023237"/>
    </source>
</evidence>
<dbReference type="PANTHER" id="PTHR47234">
    <property type="match status" value="1"/>
</dbReference>
<dbReference type="PANTHER" id="PTHR47234:SF3">
    <property type="entry name" value="SECRETIN_TONB SHORT N-TERMINAL DOMAIN-CONTAINING PROTEIN"/>
    <property type="match status" value="1"/>
</dbReference>
<dbReference type="InterPro" id="IPR036942">
    <property type="entry name" value="Beta-barrel_TonB_sf"/>
</dbReference>
<evidence type="ECO:0000256" key="10">
    <source>
        <dbReference type="PROSITE-ProRule" id="PRU10143"/>
    </source>
</evidence>
<feature type="short sequence motif" description="TonB box" evidence="10">
    <location>
        <begin position="45"/>
        <end position="51"/>
    </location>
</feature>
<dbReference type="EMBL" id="PRDL01000001">
    <property type="protein sequence ID" value="MBE8716616.1"/>
    <property type="molecule type" value="Genomic_DNA"/>
</dbReference>
<evidence type="ECO:0000256" key="2">
    <source>
        <dbReference type="ARBA" id="ARBA00022448"/>
    </source>
</evidence>
<dbReference type="InterPro" id="IPR039426">
    <property type="entry name" value="TonB-dep_rcpt-like"/>
</dbReference>
<evidence type="ECO:0000256" key="12">
    <source>
        <dbReference type="SAM" id="MobiDB-lite"/>
    </source>
</evidence>
<dbReference type="InterPro" id="IPR012910">
    <property type="entry name" value="Plug_dom"/>
</dbReference>
<keyword evidence="16" id="KW-0675">Receptor</keyword>
<dbReference type="InterPro" id="IPR037066">
    <property type="entry name" value="Plug_dom_sf"/>
</dbReference>
<keyword evidence="3 9" id="KW-1134">Transmembrane beta strand</keyword>
<evidence type="ECO:0000256" key="1">
    <source>
        <dbReference type="ARBA" id="ARBA00004571"/>
    </source>
</evidence>
<dbReference type="Pfam" id="PF07715">
    <property type="entry name" value="Plug"/>
    <property type="match status" value="1"/>
</dbReference>
<evidence type="ECO:0000256" key="11">
    <source>
        <dbReference type="RuleBase" id="RU003357"/>
    </source>
</evidence>
<dbReference type="PROSITE" id="PS52016">
    <property type="entry name" value="TONB_DEPENDENT_REC_3"/>
    <property type="match status" value="1"/>
</dbReference>
<evidence type="ECO:0000256" key="7">
    <source>
        <dbReference type="ARBA" id="ARBA00023136"/>
    </source>
</evidence>
<dbReference type="InterPro" id="IPR010916">
    <property type="entry name" value="TonB_box_CS"/>
</dbReference>
<keyword evidence="17" id="KW-1185">Reference proteome</keyword>
<evidence type="ECO:0000256" key="9">
    <source>
        <dbReference type="PROSITE-ProRule" id="PRU01360"/>
    </source>
</evidence>
<comment type="caution">
    <text evidence="16">The sequence shown here is derived from an EMBL/GenBank/DDBJ whole genome shotgun (WGS) entry which is preliminary data.</text>
</comment>
<feature type="domain" description="TonB-dependent receptor plug" evidence="15">
    <location>
        <begin position="60"/>
        <end position="181"/>
    </location>
</feature>
<feature type="region of interest" description="Disordered" evidence="12">
    <location>
        <begin position="235"/>
        <end position="261"/>
    </location>
</feature>
<dbReference type="RefSeq" id="WP_193907809.1">
    <property type="nucleotide sequence ID" value="NZ_PRDL01000001.1"/>
</dbReference>
<evidence type="ECO:0000313" key="17">
    <source>
        <dbReference type="Proteomes" id="UP000652567"/>
    </source>
</evidence>
<evidence type="ECO:0000256" key="13">
    <source>
        <dbReference type="SAM" id="SignalP"/>
    </source>
</evidence>
<accession>A0A928V497</accession>
<comment type="subcellular location">
    <subcellularLocation>
        <location evidence="1 9">Cell outer membrane</location>
        <topology evidence="1 9">Multi-pass membrane protein</topology>
    </subcellularLocation>
</comment>
<keyword evidence="5 13" id="KW-0732">Signal</keyword>
<evidence type="ECO:0000313" key="16">
    <source>
        <dbReference type="EMBL" id="MBE8716616.1"/>
    </source>
</evidence>
<dbReference type="CDD" id="cd01347">
    <property type="entry name" value="ligand_gated_channel"/>
    <property type="match status" value="1"/>
</dbReference>
<protein>
    <submittedName>
        <fullName evidence="16">TonB-dependent receptor</fullName>
    </submittedName>
</protein>
<dbReference type="GO" id="GO:0009279">
    <property type="term" value="C:cell outer membrane"/>
    <property type="evidence" value="ECO:0007669"/>
    <property type="project" value="UniProtKB-SubCell"/>
</dbReference>